<dbReference type="Proteomes" id="UP000245678">
    <property type="component" value="Unassembled WGS sequence"/>
</dbReference>
<gene>
    <name evidence="1" type="ORF">LX99_03016</name>
</gene>
<dbReference type="InterPro" id="IPR008979">
    <property type="entry name" value="Galactose-bd-like_sf"/>
</dbReference>
<accession>A0A316H9S2</accession>
<dbReference type="SUPFAM" id="SSF49785">
    <property type="entry name" value="Galactose-binding domain-like"/>
    <property type="match status" value="1"/>
</dbReference>
<dbReference type="Gene3D" id="2.60.120.260">
    <property type="entry name" value="Galactose-binding domain-like"/>
    <property type="match status" value="1"/>
</dbReference>
<organism evidence="1 2">
    <name type="scientific">Mucilaginibacter oryzae</name>
    <dbReference type="NCBI Taxonomy" id="468058"/>
    <lineage>
        <taxon>Bacteria</taxon>
        <taxon>Pseudomonadati</taxon>
        <taxon>Bacteroidota</taxon>
        <taxon>Sphingobacteriia</taxon>
        <taxon>Sphingobacteriales</taxon>
        <taxon>Sphingobacteriaceae</taxon>
        <taxon>Mucilaginibacter</taxon>
    </lineage>
</organism>
<comment type="caution">
    <text evidence="1">The sequence shown here is derived from an EMBL/GenBank/DDBJ whole genome shotgun (WGS) entry which is preliminary data.</text>
</comment>
<evidence type="ECO:0008006" key="3">
    <source>
        <dbReference type="Google" id="ProtNLM"/>
    </source>
</evidence>
<protein>
    <recommendedName>
        <fullName evidence="3">Carbohydrate binding protein</fullName>
    </recommendedName>
</protein>
<sequence length="179" mass="19332">MKASIWILGFILLISVNKVSAQKNLVTNGGFEDDTEGWVNYGGTVTPYDFKEGKNSCAIIAPNTEKWLGLHQVINIPKKAPALEVSAWLKTINVVKGFDDWNGAILNVEFLDGREQKIGESVSVARLVGDQSWQFISKKVTIPSGAVKFKILAAMGYASGTLFIDAVSAEVVVADSVGQ</sequence>
<dbReference type="EMBL" id="QGHA01000005">
    <property type="protein sequence ID" value="PWK77206.1"/>
    <property type="molecule type" value="Genomic_DNA"/>
</dbReference>
<evidence type="ECO:0000313" key="2">
    <source>
        <dbReference type="Proteomes" id="UP000245678"/>
    </source>
</evidence>
<keyword evidence="2" id="KW-1185">Reference proteome</keyword>
<name>A0A316H9S2_9SPHI</name>
<proteinExistence type="predicted"/>
<dbReference type="RefSeq" id="WP_109608607.1">
    <property type="nucleotide sequence ID" value="NZ_QGHA01000005.1"/>
</dbReference>
<reference evidence="1 2" key="1">
    <citation type="submission" date="2018-05" db="EMBL/GenBank/DDBJ databases">
        <title>Genomic Encyclopedia of Archaeal and Bacterial Type Strains, Phase II (KMG-II): from individual species to whole genera.</title>
        <authorList>
            <person name="Goeker M."/>
        </authorList>
    </citation>
    <scope>NUCLEOTIDE SEQUENCE [LARGE SCALE GENOMIC DNA]</scope>
    <source>
        <strain evidence="1 2">DSM 19975</strain>
    </source>
</reference>
<evidence type="ECO:0000313" key="1">
    <source>
        <dbReference type="EMBL" id="PWK77206.1"/>
    </source>
</evidence>
<dbReference type="AlphaFoldDB" id="A0A316H9S2"/>